<feature type="region of interest" description="Disordered" evidence="1">
    <location>
        <begin position="1"/>
        <end position="79"/>
    </location>
</feature>
<name>A0A2S2P1U2_SCHGA</name>
<reference evidence="2" key="1">
    <citation type="submission" date="2018-04" db="EMBL/GenBank/DDBJ databases">
        <title>Transcriptome of Schizaphis graminum biotype I.</title>
        <authorList>
            <person name="Scully E.D."/>
            <person name="Geib S.M."/>
            <person name="Palmer N.A."/>
            <person name="Koch K."/>
            <person name="Bradshaw J."/>
            <person name="Heng-Moss T."/>
            <person name="Sarath G."/>
        </authorList>
    </citation>
    <scope>NUCLEOTIDE SEQUENCE</scope>
</reference>
<feature type="compositionally biased region" description="Low complexity" evidence="1">
    <location>
        <begin position="53"/>
        <end position="69"/>
    </location>
</feature>
<sequence>MITATRMFPGTTNGNGRAKMGAVQQTLPRSRHKFPAPAPPQVPRGGGGGGRSPAGSSTTTTTATPSPVSRFSRMPHWPAEAIPKRVKKLSWDDRNSCAHMTREIDPSVSVTPVEETRREDNLTVYF</sequence>
<protein>
    <submittedName>
        <fullName evidence="2">Uncharacterized protein</fullName>
    </submittedName>
</protein>
<evidence type="ECO:0000256" key="1">
    <source>
        <dbReference type="SAM" id="MobiDB-lite"/>
    </source>
</evidence>
<accession>A0A2S2P1U2</accession>
<proteinExistence type="predicted"/>
<dbReference type="EMBL" id="GGMR01010579">
    <property type="protein sequence ID" value="MBY23198.1"/>
    <property type="molecule type" value="Transcribed_RNA"/>
</dbReference>
<gene>
    <name evidence="2" type="ORF">g.79327</name>
</gene>
<dbReference type="AlphaFoldDB" id="A0A2S2P1U2"/>
<evidence type="ECO:0000313" key="2">
    <source>
        <dbReference type="EMBL" id="MBY23198.1"/>
    </source>
</evidence>
<organism evidence="2">
    <name type="scientific">Schizaphis graminum</name>
    <name type="common">Green bug aphid</name>
    <dbReference type="NCBI Taxonomy" id="13262"/>
    <lineage>
        <taxon>Eukaryota</taxon>
        <taxon>Metazoa</taxon>
        <taxon>Ecdysozoa</taxon>
        <taxon>Arthropoda</taxon>
        <taxon>Hexapoda</taxon>
        <taxon>Insecta</taxon>
        <taxon>Pterygota</taxon>
        <taxon>Neoptera</taxon>
        <taxon>Paraneoptera</taxon>
        <taxon>Hemiptera</taxon>
        <taxon>Sternorrhyncha</taxon>
        <taxon>Aphidomorpha</taxon>
        <taxon>Aphidoidea</taxon>
        <taxon>Aphididae</taxon>
        <taxon>Aphidini</taxon>
        <taxon>Schizaphis</taxon>
    </lineage>
</organism>